<dbReference type="EMBL" id="PRLP01000082">
    <property type="protein sequence ID" value="PPC75592.1"/>
    <property type="molecule type" value="Genomic_DNA"/>
</dbReference>
<dbReference type="PANTHER" id="PTHR35602">
    <property type="entry name" value="ESTERASE YQIA-RELATED"/>
    <property type="match status" value="1"/>
</dbReference>
<evidence type="ECO:0000313" key="1">
    <source>
        <dbReference type="EMBL" id="PPC75592.1"/>
    </source>
</evidence>
<protein>
    <submittedName>
        <fullName evidence="1">Esterase</fullName>
    </submittedName>
</protein>
<dbReference type="InterPro" id="IPR029058">
    <property type="entry name" value="AB_hydrolase_fold"/>
</dbReference>
<dbReference type="InterPro" id="IPR008886">
    <property type="entry name" value="UPF0227/Esterase_YqiA"/>
</dbReference>
<accession>A0A2S5KLJ7</accession>
<sequence length="192" mass="21437">MNATPPFIYLHGFNSSSQAAKAAELRAFLQSQGLPEPQVPQLSHWPAEAIRSACNLIEASPQAPVLVGSSLGGFYATWLAAHYGLKAVLINPAVRVWRLMEDRLGVDIDNPYTGERYQLTAEHVTQLRDLYVASLPQPQQFLVLLQTGDETLDYREAAEYYQHCQLRIEEGGNHRFEGFLNHCPALLAFARS</sequence>
<dbReference type="Proteomes" id="UP000238196">
    <property type="component" value="Unassembled WGS sequence"/>
</dbReference>
<organism evidence="1 2">
    <name type="scientific">Proteobacteria bacterium 228</name>
    <dbReference type="NCBI Taxonomy" id="2083153"/>
    <lineage>
        <taxon>Bacteria</taxon>
        <taxon>Pseudomonadati</taxon>
        <taxon>Pseudomonadota</taxon>
    </lineage>
</organism>
<dbReference type="Pfam" id="PF05728">
    <property type="entry name" value="UPF0227"/>
    <property type="match status" value="1"/>
</dbReference>
<gene>
    <name evidence="1" type="ORF">C4K68_19510</name>
</gene>
<name>A0A2S5KLJ7_9PROT</name>
<dbReference type="AlphaFoldDB" id="A0A2S5KLJ7"/>
<reference evidence="1 2" key="1">
    <citation type="submission" date="2018-02" db="EMBL/GenBank/DDBJ databases">
        <title>novel marine gammaproteobacteria from coastal saline agro ecosystem.</title>
        <authorList>
            <person name="Krishnan R."/>
            <person name="Ramesh Kumar N."/>
        </authorList>
    </citation>
    <scope>NUCLEOTIDE SEQUENCE [LARGE SCALE GENOMIC DNA]</scope>
    <source>
        <strain evidence="1 2">228</strain>
    </source>
</reference>
<comment type="caution">
    <text evidence="1">The sequence shown here is derived from an EMBL/GenBank/DDBJ whole genome shotgun (WGS) entry which is preliminary data.</text>
</comment>
<evidence type="ECO:0000313" key="2">
    <source>
        <dbReference type="Proteomes" id="UP000238196"/>
    </source>
</evidence>
<dbReference type="SUPFAM" id="SSF53474">
    <property type="entry name" value="alpha/beta-Hydrolases"/>
    <property type="match status" value="1"/>
</dbReference>
<dbReference type="PANTHER" id="PTHR35602:SF3">
    <property type="entry name" value="ESTERASE YQIA"/>
    <property type="match status" value="1"/>
</dbReference>
<dbReference type="OrthoDB" id="9814831at2"/>
<dbReference type="Gene3D" id="3.40.50.1820">
    <property type="entry name" value="alpha/beta hydrolase"/>
    <property type="match status" value="1"/>
</dbReference>
<proteinExistence type="predicted"/>